<name>A0A4Y2PDG9_ARAVE</name>
<dbReference type="AlphaFoldDB" id="A0A4Y2PDG9"/>
<proteinExistence type="predicted"/>
<protein>
    <submittedName>
        <fullName evidence="1">Uncharacterized protein</fullName>
    </submittedName>
</protein>
<organism evidence="1 2">
    <name type="scientific">Araneus ventricosus</name>
    <name type="common">Orbweaver spider</name>
    <name type="synonym">Epeira ventricosa</name>
    <dbReference type="NCBI Taxonomy" id="182803"/>
    <lineage>
        <taxon>Eukaryota</taxon>
        <taxon>Metazoa</taxon>
        <taxon>Ecdysozoa</taxon>
        <taxon>Arthropoda</taxon>
        <taxon>Chelicerata</taxon>
        <taxon>Arachnida</taxon>
        <taxon>Araneae</taxon>
        <taxon>Araneomorphae</taxon>
        <taxon>Entelegynae</taxon>
        <taxon>Araneoidea</taxon>
        <taxon>Araneidae</taxon>
        <taxon>Araneus</taxon>
    </lineage>
</organism>
<dbReference type="Proteomes" id="UP000499080">
    <property type="component" value="Unassembled WGS sequence"/>
</dbReference>
<gene>
    <name evidence="1" type="ORF">AVEN_26460_1</name>
</gene>
<evidence type="ECO:0000313" key="1">
    <source>
        <dbReference type="EMBL" id="GBN48267.1"/>
    </source>
</evidence>
<evidence type="ECO:0000313" key="2">
    <source>
        <dbReference type="Proteomes" id="UP000499080"/>
    </source>
</evidence>
<accession>A0A4Y2PDG9</accession>
<dbReference type="OrthoDB" id="1110903at2759"/>
<reference evidence="1 2" key="1">
    <citation type="journal article" date="2019" name="Sci. Rep.">
        <title>Orb-weaving spider Araneus ventricosus genome elucidates the spidroin gene catalogue.</title>
        <authorList>
            <person name="Kono N."/>
            <person name="Nakamura H."/>
            <person name="Ohtoshi R."/>
            <person name="Moran D.A.P."/>
            <person name="Shinohara A."/>
            <person name="Yoshida Y."/>
            <person name="Fujiwara M."/>
            <person name="Mori M."/>
            <person name="Tomita M."/>
            <person name="Arakawa K."/>
        </authorList>
    </citation>
    <scope>NUCLEOTIDE SEQUENCE [LARGE SCALE GENOMIC DNA]</scope>
</reference>
<keyword evidence="2" id="KW-1185">Reference proteome</keyword>
<dbReference type="EMBL" id="BGPR01132096">
    <property type="protein sequence ID" value="GBN48267.1"/>
    <property type="molecule type" value="Genomic_DNA"/>
</dbReference>
<feature type="non-terminal residue" evidence="1">
    <location>
        <position position="52"/>
    </location>
</feature>
<sequence>MSGLWIFEVTQWHDSHRSCTYLNLRRQLRMLFAMICGFGEVGGCSRFMGAAS</sequence>
<comment type="caution">
    <text evidence="1">The sequence shown here is derived from an EMBL/GenBank/DDBJ whole genome shotgun (WGS) entry which is preliminary data.</text>
</comment>